<feature type="transmembrane region" description="Helical" evidence="1">
    <location>
        <begin position="21"/>
        <end position="44"/>
    </location>
</feature>
<protein>
    <recommendedName>
        <fullName evidence="2">Acyltransferase 3 domain-containing protein</fullName>
    </recommendedName>
</protein>
<feature type="transmembrane region" description="Helical" evidence="1">
    <location>
        <begin position="224"/>
        <end position="245"/>
    </location>
</feature>
<evidence type="ECO:0000313" key="3">
    <source>
        <dbReference type="EMBL" id="KFN44427.1"/>
    </source>
</evidence>
<keyword evidence="1" id="KW-0472">Membrane</keyword>
<feature type="transmembrane region" description="Helical" evidence="1">
    <location>
        <begin position="147"/>
        <end position="168"/>
    </location>
</feature>
<dbReference type="EMBL" id="AVCI01000001">
    <property type="protein sequence ID" value="KFN44427.1"/>
    <property type="molecule type" value="Genomic_DNA"/>
</dbReference>
<dbReference type="Pfam" id="PF01757">
    <property type="entry name" value="Acyl_transf_3"/>
    <property type="match status" value="1"/>
</dbReference>
<feature type="transmembrane region" description="Helical" evidence="1">
    <location>
        <begin position="354"/>
        <end position="373"/>
    </location>
</feature>
<gene>
    <name evidence="3" type="ORF">N789_00030</name>
</gene>
<evidence type="ECO:0000259" key="2">
    <source>
        <dbReference type="Pfam" id="PF01757"/>
    </source>
</evidence>
<feature type="transmembrane region" description="Helical" evidence="1">
    <location>
        <begin position="189"/>
        <end position="212"/>
    </location>
</feature>
<name>A0A091AYT5_9GAMM</name>
<sequence>MNFTNDRHAGERLHGLDALRGFALLLGVIFHATMSFLPGPQIWFVRDADPSVTLGLLFFVTHLFRMTTFFLIAGFFAHMSFHRLGTNAFVRDRLKRIGLPLVVGWPLVFGSILVVIIGSAIAANAGAPPPHAPPPPAFTPSSFPLTHLWFLYVLLIFYAISLLGRRVIRALDRQGRFVAWTDRMLRSMLGPWAAVVLAIPLVVTLMLRAHWLPWFGIPTPDQSLYPNAVALFGYGTAFVFGWLLHRQGSLLAIIEKYWRPNLCLALLATGSCLALTGLRPSLALAPDLLTKLACAVSYALASWSWTLAVVGAALRHLSAYSAMRRYVADASYWIYLVHLPLLMALQSLAAGLPWAWWLKFPMILIVAFALMFASYHGCVRHTFVGAVLNGRRKPRGPAVETTKDCAVTPNL</sequence>
<dbReference type="PATRIC" id="fig|1121015.4.peg.7"/>
<feature type="domain" description="Acyltransferase 3" evidence="2">
    <location>
        <begin position="14"/>
        <end position="375"/>
    </location>
</feature>
<proteinExistence type="predicted"/>
<evidence type="ECO:0000256" key="1">
    <source>
        <dbReference type="SAM" id="Phobius"/>
    </source>
</evidence>
<reference evidence="3 4" key="1">
    <citation type="submission" date="2013-09" db="EMBL/GenBank/DDBJ databases">
        <title>Genome sequencing of Arenimonas oryziterrae.</title>
        <authorList>
            <person name="Chen F."/>
            <person name="Wang G."/>
        </authorList>
    </citation>
    <scope>NUCLEOTIDE SEQUENCE [LARGE SCALE GENOMIC DNA]</scope>
    <source>
        <strain evidence="3 4">YC6267</strain>
    </source>
</reference>
<dbReference type="InterPro" id="IPR002656">
    <property type="entry name" value="Acyl_transf_3_dom"/>
</dbReference>
<keyword evidence="4" id="KW-1185">Reference proteome</keyword>
<accession>A0A091AYT5</accession>
<comment type="caution">
    <text evidence="3">The sequence shown here is derived from an EMBL/GenBank/DDBJ whole genome shotgun (WGS) entry which is preliminary data.</text>
</comment>
<dbReference type="GO" id="GO:0016747">
    <property type="term" value="F:acyltransferase activity, transferring groups other than amino-acyl groups"/>
    <property type="evidence" value="ECO:0007669"/>
    <property type="project" value="InterPro"/>
</dbReference>
<keyword evidence="1" id="KW-1133">Transmembrane helix</keyword>
<feature type="transmembrane region" description="Helical" evidence="1">
    <location>
        <begin position="326"/>
        <end position="348"/>
    </location>
</feature>
<dbReference type="OrthoDB" id="341887at2"/>
<dbReference type="PANTHER" id="PTHR36927">
    <property type="entry name" value="BLR4337 PROTEIN"/>
    <property type="match status" value="1"/>
</dbReference>
<dbReference type="AlphaFoldDB" id="A0A091AYT5"/>
<dbReference type="InterPro" id="IPR050623">
    <property type="entry name" value="Glucan_succinyl_AcylTrfase"/>
</dbReference>
<feature type="transmembrane region" description="Helical" evidence="1">
    <location>
        <begin position="98"/>
        <end position="127"/>
    </location>
</feature>
<organism evidence="3 4">
    <name type="scientific">Arenimonas oryziterrae DSM 21050 = YC6267</name>
    <dbReference type="NCBI Taxonomy" id="1121015"/>
    <lineage>
        <taxon>Bacteria</taxon>
        <taxon>Pseudomonadati</taxon>
        <taxon>Pseudomonadota</taxon>
        <taxon>Gammaproteobacteria</taxon>
        <taxon>Lysobacterales</taxon>
        <taxon>Lysobacteraceae</taxon>
        <taxon>Arenimonas</taxon>
    </lineage>
</organism>
<dbReference type="Proteomes" id="UP000029385">
    <property type="component" value="Unassembled WGS sequence"/>
</dbReference>
<feature type="transmembrane region" description="Helical" evidence="1">
    <location>
        <begin position="288"/>
        <end position="314"/>
    </location>
</feature>
<feature type="transmembrane region" description="Helical" evidence="1">
    <location>
        <begin position="56"/>
        <end position="77"/>
    </location>
</feature>
<dbReference type="eggNOG" id="COG1835">
    <property type="taxonomic scope" value="Bacteria"/>
</dbReference>
<keyword evidence="1" id="KW-0812">Transmembrane</keyword>
<dbReference type="STRING" id="1121015.GCA_000420545_00953"/>
<feature type="transmembrane region" description="Helical" evidence="1">
    <location>
        <begin position="257"/>
        <end position="276"/>
    </location>
</feature>
<dbReference type="PANTHER" id="PTHR36927:SF1">
    <property type="entry name" value="MDO-LIKE PROTEIN"/>
    <property type="match status" value="1"/>
</dbReference>
<dbReference type="RefSeq" id="WP_022968599.1">
    <property type="nucleotide sequence ID" value="NZ_ATVD01000002.1"/>
</dbReference>
<evidence type="ECO:0000313" key="4">
    <source>
        <dbReference type="Proteomes" id="UP000029385"/>
    </source>
</evidence>